<evidence type="ECO:0000256" key="1">
    <source>
        <dbReference type="SAM" id="Phobius"/>
    </source>
</evidence>
<sequence length="347" mass="37905">MKTEEELARALRTIAERAQERDLLSGMATKRRHRRQSRARAALASVCAAALGWGALVVWPSPPRPMVGTTKPDKTIEQIWPQAVFTLPGRYRPVAAISATRVLVTTERRTIEVYDVTTRRARVVATLPPGPQTVAVDDDRVAWLAEGYVWVAPVRGGGEARRVGPVKGEAVDRIALAGDQVVWSAPLDGVWRMSIEEGVSEKVAKSKGLQLAAWPWAIDEPLDLRTNPTKIVNLETGTIVAITPAHGVEGLRCGPTWCLGTRSDESVVQRIDGSQVRVLNGLSVLPSSYPYKDRFVIGAMAIYDAHADGLVPFRTADRKWSTDQGVIFWSWKGGVRVVNLAAVPPAQ</sequence>
<dbReference type="InterPro" id="IPR011044">
    <property type="entry name" value="Quino_amine_DH_bsu"/>
</dbReference>
<proteinExistence type="predicted"/>
<organism evidence="2 3">
    <name type="scientific">Sphaerisporangium flaviroseum</name>
    <dbReference type="NCBI Taxonomy" id="509199"/>
    <lineage>
        <taxon>Bacteria</taxon>
        <taxon>Bacillati</taxon>
        <taxon>Actinomycetota</taxon>
        <taxon>Actinomycetes</taxon>
        <taxon>Streptosporangiales</taxon>
        <taxon>Streptosporangiaceae</taxon>
        <taxon>Sphaerisporangium</taxon>
    </lineage>
</organism>
<dbReference type="EMBL" id="BAAAZR010000002">
    <property type="protein sequence ID" value="GAA3799569.1"/>
    <property type="molecule type" value="Genomic_DNA"/>
</dbReference>
<keyword evidence="1" id="KW-1133">Transmembrane helix</keyword>
<keyword evidence="3" id="KW-1185">Reference proteome</keyword>
<dbReference type="Proteomes" id="UP001500888">
    <property type="component" value="Unassembled WGS sequence"/>
</dbReference>
<keyword evidence="1" id="KW-0472">Membrane</keyword>
<gene>
    <name evidence="2" type="ORF">GCM10022226_18780</name>
</gene>
<evidence type="ECO:0000313" key="3">
    <source>
        <dbReference type="Proteomes" id="UP001500888"/>
    </source>
</evidence>
<accession>A0ABP7HVL0</accession>
<protein>
    <submittedName>
        <fullName evidence="2">Uncharacterized protein</fullName>
    </submittedName>
</protein>
<feature type="transmembrane region" description="Helical" evidence="1">
    <location>
        <begin position="41"/>
        <end position="59"/>
    </location>
</feature>
<comment type="caution">
    <text evidence="2">The sequence shown here is derived from an EMBL/GenBank/DDBJ whole genome shotgun (WGS) entry which is preliminary data.</text>
</comment>
<name>A0ABP7HVL0_9ACTN</name>
<dbReference type="SUPFAM" id="SSF50969">
    <property type="entry name" value="YVTN repeat-like/Quinoprotein amine dehydrogenase"/>
    <property type="match status" value="1"/>
</dbReference>
<keyword evidence="1" id="KW-0812">Transmembrane</keyword>
<reference evidence="3" key="1">
    <citation type="journal article" date="2019" name="Int. J. Syst. Evol. Microbiol.">
        <title>The Global Catalogue of Microorganisms (GCM) 10K type strain sequencing project: providing services to taxonomists for standard genome sequencing and annotation.</title>
        <authorList>
            <consortium name="The Broad Institute Genomics Platform"/>
            <consortium name="The Broad Institute Genome Sequencing Center for Infectious Disease"/>
            <person name="Wu L."/>
            <person name="Ma J."/>
        </authorList>
    </citation>
    <scope>NUCLEOTIDE SEQUENCE [LARGE SCALE GENOMIC DNA]</scope>
    <source>
        <strain evidence="3">JCM 16908</strain>
    </source>
</reference>
<evidence type="ECO:0000313" key="2">
    <source>
        <dbReference type="EMBL" id="GAA3799569.1"/>
    </source>
</evidence>
<dbReference type="RefSeq" id="WP_344936772.1">
    <property type="nucleotide sequence ID" value="NZ_BAAAZR010000002.1"/>
</dbReference>